<comment type="caution">
    <text evidence="2">The sequence shown here is derived from an EMBL/GenBank/DDBJ whole genome shotgun (WGS) entry which is preliminary data.</text>
</comment>
<reference evidence="2" key="1">
    <citation type="submission" date="2018-11" db="EMBL/GenBank/DDBJ databases">
        <authorList>
            <person name="Alioto T."/>
            <person name="Alioto T."/>
        </authorList>
    </citation>
    <scope>NUCLEOTIDE SEQUENCE</scope>
</reference>
<accession>A0A8B6CF71</accession>
<dbReference type="Pfam" id="PF20720">
    <property type="entry name" value="nSTAND3"/>
    <property type="match status" value="1"/>
</dbReference>
<dbReference type="InterPro" id="IPR049050">
    <property type="entry name" value="nSTAND3"/>
</dbReference>
<dbReference type="OrthoDB" id="6121610at2759"/>
<sequence length="324" mass="37223">MLTELKVKIILEYSKVHDNLRELQTSHSTLQTKHTKVTETVNLLQTELAKANEILKDPIPPNIKDQIDKGIKEWENNDKMFVTTRASEYVFDCLKNNSCLTLTAPSGVGKSFIARHTALVLQKEGYTIIPVLKPDDIRDYYQPDELYLTAEEKDAMASIYIDSNVNDLERLSQNSEFFPLLCSLFDVEKHGDVKEFFKNPFIFYQNELDSLKMCGVEGKNKLCSLALIVLLNNQLTDKWFKGKVTDEQRDILEDTCEACRLNRSTSKAELKEALNTLDGTFVYKQNGIYKTLHDKLFDFLANYFGQKMIECIIDHGNSDLVHEQ</sequence>
<evidence type="ECO:0000313" key="2">
    <source>
        <dbReference type="EMBL" id="VDI03759.1"/>
    </source>
</evidence>
<dbReference type="Proteomes" id="UP000596742">
    <property type="component" value="Unassembled WGS sequence"/>
</dbReference>
<name>A0A8B6CF71_MYTGA</name>
<protein>
    <recommendedName>
        <fullName evidence="1">Novel STAND NTPase 3 domain-containing protein</fullName>
    </recommendedName>
</protein>
<proteinExistence type="predicted"/>
<evidence type="ECO:0000259" key="1">
    <source>
        <dbReference type="Pfam" id="PF20720"/>
    </source>
</evidence>
<organism evidence="2 3">
    <name type="scientific">Mytilus galloprovincialis</name>
    <name type="common">Mediterranean mussel</name>
    <dbReference type="NCBI Taxonomy" id="29158"/>
    <lineage>
        <taxon>Eukaryota</taxon>
        <taxon>Metazoa</taxon>
        <taxon>Spiralia</taxon>
        <taxon>Lophotrochozoa</taxon>
        <taxon>Mollusca</taxon>
        <taxon>Bivalvia</taxon>
        <taxon>Autobranchia</taxon>
        <taxon>Pteriomorphia</taxon>
        <taxon>Mytilida</taxon>
        <taxon>Mytiloidea</taxon>
        <taxon>Mytilidae</taxon>
        <taxon>Mytilinae</taxon>
        <taxon>Mytilus</taxon>
    </lineage>
</organism>
<dbReference type="EMBL" id="UYJE01001623">
    <property type="protein sequence ID" value="VDI03759.1"/>
    <property type="molecule type" value="Genomic_DNA"/>
</dbReference>
<gene>
    <name evidence="2" type="ORF">MGAL_10B077903</name>
</gene>
<dbReference type="AlphaFoldDB" id="A0A8B6CF71"/>
<feature type="domain" description="Novel STAND NTPase 3" evidence="1">
    <location>
        <begin position="81"/>
        <end position="145"/>
    </location>
</feature>
<keyword evidence="3" id="KW-1185">Reference proteome</keyword>
<evidence type="ECO:0000313" key="3">
    <source>
        <dbReference type="Proteomes" id="UP000596742"/>
    </source>
</evidence>